<dbReference type="SUPFAM" id="SSF74650">
    <property type="entry name" value="Galactose mutarotase-like"/>
    <property type="match status" value="1"/>
</dbReference>
<dbReference type="InterPro" id="IPR011013">
    <property type="entry name" value="Gal_mutarotase_sf_dom"/>
</dbReference>
<evidence type="ECO:0000313" key="2">
    <source>
        <dbReference type="Proteomes" id="UP001207654"/>
    </source>
</evidence>
<comment type="caution">
    <text evidence="1">The sequence shown here is derived from an EMBL/GenBank/DDBJ whole genome shotgun (WGS) entry which is preliminary data.</text>
</comment>
<evidence type="ECO:0000313" key="1">
    <source>
        <dbReference type="EMBL" id="MCY1082022.1"/>
    </source>
</evidence>
<keyword evidence="2" id="KW-1185">Reference proteome</keyword>
<gene>
    <name evidence="1" type="ORF">OV287_46995</name>
</gene>
<protein>
    <recommendedName>
        <fullName evidence="3">Galactose mutarotase</fullName>
    </recommendedName>
</protein>
<dbReference type="EMBL" id="JAPNKA010000001">
    <property type="protein sequence ID" value="MCY1082022.1"/>
    <property type="molecule type" value="Genomic_DNA"/>
</dbReference>
<organism evidence="1 2">
    <name type="scientific">Archangium lansingense</name>
    <dbReference type="NCBI Taxonomy" id="2995310"/>
    <lineage>
        <taxon>Bacteria</taxon>
        <taxon>Pseudomonadati</taxon>
        <taxon>Myxococcota</taxon>
        <taxon>Myxococcia</taxon>
        <taxon>Myxococcales</taxon>
        <taxon>Cystobacterineae</taxon>
        <taxon>Archangiaceae</taxon>
        <taxon>Archangium</taxon>
    </lineage>
</organism>
<evidence type="ECO:0008006" key="3">
    <source>
        <dbReference type="Google" id="ProtNLM"/>
    </source>
</evidence>
<proteinExistence type="predicted"/>
<accession>A0ABT4AJZ7</accession>
<reference evidence="1 2" key="1">
    <citation type="submission" date="2022-11" db="EMBL/GenBank/DDBJ databases">
        <title>Minimal conservation of predation-associated metabolite biosynthetic gene clusters underscores biosynthetic potential of Myxococcota including descriptions for ten novel species: Archangium lansinium sp. nov., Myxococcus landrumus sp. nov., Nannocystis bai.</title>
        <authorList>
            <person name="Ahearne A."/>
            <person name="Stevens C."/>
            <person name="Phillips K."/>
        </authorList>
    </citation>
    <scope>NUCLEOTIDE SEQUENCE [LARGE SCALE GENOMIC DNA]</scope>
    <source>
        <strain evidence="1 2">MIWBW</strain>
    </source>
</reference>
<name>A0ABT4AJZ7_9BACT</name>
<dbReference type="Proteomes" id="UP001207654">
    <property type="component" value="Unassembled WGS sequence"/>
</dbReference>
<dbReference type="RefSeq" id="WP_267540601.1">
    <property type="nucleotide sequence ID" value="NZ_JAPNKA010000001.1"/>
</dbReference>
<dbReference type="Gene3D" id="2.70.98.10">
    <property type="match status" value="1"/>
</dbReference>
<dbReference type="InterPro" id="IPR014718">
    <property type="entry name" value="GH-type_carb-bd"/>
</dbReference>
<sequence length="310" mass="33932">MLAESMLQGFRLLTLSGRELEVSVLPELGGKLQSLRRRDGGSNVLLTPPDFPYRRPVPGAAFEAHDTSGFDECFPTVAACASPDEPERSWPDHGVLWTSAWRWELEGSRLHMEAESGPRSPWRFRRTLELDGPTLRLGYEVENLADAPRRFLWAAHPLLSVSAGSTLHLPGSVTEVEVEYSAGGRLGPRGSRVPWPGKGEHRLDVVHGPHLGFADKLFAGPLREGWCALHDAARGSRVTFRFDPAELPFLGVWLCQGGWPSSRPGRHFTVALEPCNGMPDALDAAAARGTCVTLEGGGRTQWSLELEVSS</sequence>